<name>A0A1H1FYU2_9ACTN</name>
<dbReference type="STRING" id="35622.SAMN04489764_3264"/>
<dbReference type="Pfam" id="PF09656">
    <property type="entry name" value="PGPGW"/>
    <property type="match status" value="1"/>
</dbReference>
<keyword evidence="2" id="KW-0812">Transmembrane</keyword>
<evidence type="ECO:0000313" key="4">
    <source>
        <dbReference type="Proteomes" id="UP000217103"/>
    </source>
</evidence>
<feature type="region of interest" description="Disordered" evidence="1">
    <location>
        <begin position="1"/>
        <end position="30"/>
    </location>
</feature>
<dbReference type="InterPro" id="IPR013434">
    <property type="entry name" value="CHP02611"/>
</dbReference>
<keyword evidence="4" id="KW-1185">Reference proteome</keyword>
<keyword evidence="2" id="KW-1133">Transmembrane helix</keyword>
<dbReference type="AlphaFoldDB" id="A0A1H1FYU2"/>
<dbReference type="NCBIfam" id="TIGR02611">
    <property type="entry name" value="TIGR02611 family protein"/>
    <property type="match status" value="1"/>
</dbReference>
<evidence type="ECO:0000256" key="1">
    <source>
        <dbReference type="SAM" id="MobiDB-lite"/>
    </source>
</evidence>
<organism evidence="3 4">
    <name type="scientific">Thermostaphylospora chromogena</name>
    <dbReference type="NCBI Taxonomy" id="35622"/>
    <lineage>
        <taxon>Bacteria</taxon>
        <taxon>Bacillati</taxon>
        <taxon>Actinomycetota</taxon>
        <taxon>Actinomycetes</taxon>
        <taxon>Streptosporangiales</taxon>
        <taxon>Thermomonosporaceae</taxon>
        <taxon>Thermostaphylospora</taxon>
    </lineage>
</organism>
<gene>
    <name evidence="3" type="ORF">SAMN04489764_3264</name>
</gene>
<dbReference type="InterPro" id="IPR019099">
    <property type="entry name" value="Uncharacterised_PGPGW_TM"/>
</dbReference>
<dbReference type="Proteomes" id="UP000217103">
    <property type="component" value="Unassembled WGS sequence"/>
</dbReference>
<feature type="transmembrane region" description="Helical" evidence="2">
    <location>
        <begin position="127"/>
        <end position="150"/>
    </location>
</feature>
<feature type="transmembrane region" description="Helical" evidence="2">
    <location>
        <begin position="62"/>
        <end position="81"/>
    </location>
</feature>
<proteinExistence type="predicted"/>
<dbReference type="RefSeq" id="WP_242659329.1">
    <property type="nucleotide sequence ID" value="NZ_FNKK01000002.1"/>
</dbReference>
<evidence type="ECO:0000313" key="3">
    <source>
        <dbReference type="EMBL" id="SDR06091.1"/>
    </source>
</evidence>
<keyword evidence="2" id="KW-0472">Membrane</keyword>
<protein>
    <submittedName>
        <fullName evidence="3">TIGR02611 family protein</fullName>
    </submittedName>
</protein>
<reference evidence="3 4" key="1">
    <citation type="submission" date="2016-10" db="EMBL/GenBank/DDBJ databases">
        <authorList>
            <person name="de Groot N.N."/>
        </authorList>
    </citation>
    <scope>NUCLEOTIDE SEQUENCE [LARGE SCALE GENOMIC DNA]</scope>
    <source>
        <strain evidence="3 4">DSM 43794</strain>
    </source>
</reference>
<accession>A0A1H1FYU2</accession>
<feature type="compositionally biased region" description="Basic and acidic residues" evidence="1">
    <location>
        <begin position="1"/>
        <end position="11"/>
    </location>
</feature>
<sequence>MVLSDQARKSAADGGVPADTGGGPSGMEVGDADRLKKKARRFSTLRAWRNGIRATRTGAMTLKVVVGVIGTVMVVGGLIMVPFPGPGWLVVFAGLAVLATEFRWAQKALGFGKRTLRAWTEWLKRQGLVVRLLVLAVTFATAAAIVWLGLKLSLGIDVVGEARKFLVY</sequence>
<dbReference type="EMBL" id="FNKK01000002">
    <property type="protein sequence ID" value="SDR06091.1"/>
    <property type="molecule type" value="Genomic_DNA"/>
</dbReference>
<feature type="transmembrane region" description="Helical" evidence="2">
    <location>
        <begin position="87"/>
        <end position="106"/>
    </location>
</feature>
<evidence type="ECO:0000256" key="2">
    <source>
        <dbReference type="SAM" id="Phobius"/>
    </source>
</evidence>